<protein>
    <recommendedName>
        <fullName evidence="3">histidine kinase</fullName>
        <ecNumber evidence="3">2.7.13.3</ecNumber>
    </recommendedName>
</protein>
<keyword evidence="6 12" id="KW-0418">Kinase</keyword>
<dbReference type="PROSITE" id="PS50109">
    <property type="entry name" value="HIS_KIN"/>
    <property type="match status" value="1"/>
</dbReference>
<dbReference type="Pfam" id="PF02518">
    <property type="entry name" value="HATPase_c"/>
    <property type="match status" value="1"/>
</dbReference>
<dbReference type="InterPro" id="IPR003661">
    <property type="entry name" value="HisK_dim/P_dom"/>
</dbReference>
<dbReference type="Gene3D" id="6.10.340.10">
    <property type="match status" value="1"/>
</dbReference>
<dbReference type="PANTHER" id="PTHR45453:SF1">
    <property type="entry name" value="PHOSPHATE REGULON SENSOR PROTEIN PHOR"/>
    <property type="match status" value="1"/>
</dbReference>
<accession>A0A1T5LNC8</accession>
<organism evidence="12 13">
    <name type="scientific">Maledivibacter halophilus</name>
    <dbReference type="NCBI Taxonomy" id="36842"/>
    <lineage>
        <taxon>Bacteria</taxon>
        <taxon>Bacillati</taxon>
        <taxon>Bacillota</taxon>
        <taxon>Clostridia</taxon>
        <taxon>Peptostreptococcales</taxon>
        <taxon>Caminicellaceae</taxon>
        <taxon>Maledivibacter</taxon>
    </lineage>
</organism>
<sequence length="364" mass="42391">MKNSKIKNMLLRNYLFSYIIIIPSFFTSIIIILLTTKIIREDTYKILGLFEVNIGSVFLTIVIITFLINGFILFFYAKYTSNKFILPIEHIVHVINTFNNDDKTIRMKNTTNNEFSIITTTFNNMADKIQESELKKDQLLEDKRQLMGDIVHDLKTPISSIKGYSEILINDDLDENQKINYLNIIYKSSLRLNELIEDLNQYSNLNINEKIYSKEKRDIVSWFRELVIEYYDIFITNKFILDIEIPDISVNFQFDPRLLKRAIFNIFENIIKYNPPNTNVKIKFSVSDDNIVINIKDDGIGISPEYKTKIFQPFFSIDKSRNSKSKGSGLGLAITSKIIKHHKGKIFLEDTNTKGTSFIIILPL</sequence>
<dbReference type="InterPro" id="IPR036890">
    <property type="entry name" value="HATPase_C_sf"/>
</dbReference>
<proteinExistence type="predicted"/>
<dbReference type="GO" id="GO:0016036">
    <property type="term" value="P:cellular response to phosphate starvation"/>
    <property type="evidence" value="ECO:0007669"/>
    <property type="project" value="TreeGrafter"/>
</dbReference>
<dbReference type="InterPro" id="IPR050351">
    <property type="entry name" value="BphY/WalK/GraS-like"/>
</dbReference>
<dbReference type="AlphaFoldDB" id="A0A1T5LNC8"/>
<comment type="subcellular location">
    <subcellularLocation>
        <location evidence="2">Membrane</location>
    </subcellularLocation>
</comment>
<keyword evidence="13" id="KW-1185">Reference proteome</keyword>
<dbReference type="SMART" id="SM00387">
    <property type="entry name" value="HATPase_c"/>
    <property type="match status" value="1"/>
</dbReference>
<dbReference type="OrthoDB" id="335833at2"/>
<dbReference type="CDD" id="cd06225">
    <property type="entry name" value="HAMP"/>
    <property type="match status" value="1"/>
</dbReference>
<keyword evidence="9" id="KW-0812">Transmembrane</keyword>
<keyword evidence="9" id="KW-0472">Membrane</keyword>
<feature type="transmembrane region" description="Helical" evidence="9">
    <location>
        <begin position="54"/>
        <end position="77"/>
    </location>
</feature>
<evidence type="ECO:0000256" key="9">
    <source>
        <dbReference type="SAM" id="Phobius"/>
    </source>
</evidence>
<dbReference type="PROSITE" id="PS50885">
    <property type="entry name" value="HAMP"/>
    <property type="match status" value="1"/>
</dbReference>
<dbReference type="GO" id="GO:0005886">
    <property type="term" value="C:plasma membrane"/>
    <property type="evidence" value="ECO:0007669"/>
    <property type="project" value="TreeGrafter"/>
</dbReference>
<dbReference type="SMART" id="SM00388">
    <property type="entry name" value="HisKA"/>
    <property type="match status" value="1"/>
</dbReference>
<dbReference type="STRING" id="36842.SAMN02194393_03076"/>
<dbReference type="EC" id="2.7.13.3" evidence="3"/>
<dbReference type="Gene3D" id="1.10.287.130">
    <property type="match status" value="1"/>
</dbReference>
<dbReference type="PANTHER" id="PTHR45453">
    <property type="entry name" value="PHOSPHATE REGULON SENSOR PROTEIN PHOR"/>
    <property type="match status" value="1"/>
</dbReference>
<dbReference type="InterPro" id="IPR005467">
    <property type="entry name" value="His_kinase_dom"/>
</dbReference>
<dbReference type="InterPro" id="IPR004358">
    <property type="entry name" value="Sig_transdc_His_kin-like_C"/>
</dbReference>
<dbReference type="GO" id="GO:0000155">
    <property type="term" value="F:phosphorelay sensor kinase activity"/>
    <property type="evidence" value="ECO:0007669"/>
    <property type="project" value="InterPro"/>
</dbReference>
<dbReference type="GO" id="GO:0004721">
    <property type="term" value="F:phosphoprotein phosphatase activity"/>
    <property type="evidence" value="ECO:0007669"/>
    <property type="project" value="TreeGrafter"/>
</dbReference>
<evidence type="ECO:0000313" key="13">
    <source>
        <dbReference type="Proteomes" id="UP000190285"/>
    </source>
</evidence>
<evidence type="ECO:0000256" key="6">
    <source>
        <dbReference type="ARBA" id="ARBA00022777"/>
    </source>
</evidence>
<feature type="transmembrane region" description="Helical" evidence="9">
    <location>
        <begin position="12"/>
        <end position="34"/>
    </location>
</feature>
<dbReference type="InterPro" id="IPR036097">
    <property type="entry name" value="HisK_dim/P_sf"/>
</dbReference>
<feature type="domain" description="HAMP" evidence="11">
    <location>
        <begin position="82"/>
        <end position="134"/>
    </location>
</feature>
<dbReference type="InterPro" id="IPR003594">
    <property type="entry name" value="HATPase_dom"/>
</dbReference>
<evidence type="ECO:0000313" key="12">
    <source>
        <dbReference type="EMBL" id="SKC76988.1"/>
    </source>
</evidence>
<dbReference type="Pfam" id="PF00512">
    <property type="entry name" value="HisKA"/>
    <property type="match status" value="1"/>
</dbReference>
<dbReference type="CDD" id="cd00082">
    <property type="entry name" value="HisKA"/>
    <property type="match status" value="1"/>
</dbReference>
<evidence type="ECO:0000256" key="1">
    <source>
        <dbReference type="ARBA" id="ARBA00000085"/>
    </source>
</evidence>
<dbReference type="RefSeq" id="WP_079492770.1">
    <property type="nucleotide sequence ID" value="NZ_FUZT01000007.1"/>
</dbReference>
<evidence type="ECO:0000256" key="2">
    <source>
        <dbReference type="ARBA" id="ARBA00004370"/>
    </source>
</evidence>
<keyword evidence="5" id="KW-0808">Transferase</keyword>
<dbReference type="SUPFAM" id="SSF158472">
    <property type="entry name" value="HAMP domain-like"/>
    <property type="match status" value="1"/>
</dbReference>
<keyword evidence="7" id="KW-0902">Two-component regulatory system</keyword>
<evidence type="ECO:0000256" key="4">
    <source>
        <dbReference type="ARBA" id="ARBA00022553"/>
    </source>
</evidence>
<keyword evidence="8" id="KW-0175">Coiled coil</keyword>
<dbReference type="Proteomes" id="UP000190285">
    <property type="component" value="Unassembled WGS sequence"/>
</dbReference>
<dbReference type="Gene3D" id="3.30.565.10">
    <property type="entry name" value="Histidine kinase-like ATPase, C-terminal domain"/>
    <property type="match status" value="1"/>
</dbReference>
<evidence type="ECO:0000259" key="11">
    <source>
        <dbReference type="PROSITE" id="PS50885"/>
    </source>
</evidence>
<dbReference type="PRINTS" id="PR00344">
    <property type="entry name" value="BCTRLSENSOR"/>
</dbReference>
<dbReference type="InterPro" id="IPR003660">
    <property type="entry name" value="HAMP_dom"/>
</dbReference>
<name>A0A1T5LNC8_9FIRM</name>
<evidence type="ECO:0000256" key="7">
    <source>
        <dbReference type="ARBA" id="ARBA00023012"/>
    </source>
</evidence>
<evidence type="ECO:0000259" key="10">
    <source>
        <dbReference type="PROSITE" id="PS50109"/>
    </source>
</evidence>
<comment type="catalytic activity">
    <reaction evidence="1">
        <text>ATP + protein L-histidine = ADP + protein N-phospho-L-histidine.</text>
        <dbReference type="EC" id="2.7.13.3"/>
    </reaction>
</comment>
<evidence type="ECO:0000256" key="5">
    <source>
        <dbReference type="ARBA" id="ARBA00022679"/>
    </source>
</evidence>
<evidence type="ECO:0000256" key="8">
    <source>
        <dbReference type="SAM" id="Coils"/>
    </source>
</evidence>
<dbReference type="SUPFAM" id="SSF47384">
    <property type="entry name" value="Homodimeric domain of signal transducing histidine kinase"/>
    <property type="match status" value="1"/>
</dbReference>
<gene>
    <name evidence="12" type="ORF">SAMN02194393_03076</name>
</gene>
<feature type="coiled-coil region" evidence="8">
    <location>
        <begin position="122"/>
        <end position="149"/>
    </location>
</feature>
<evidence type="ECO:0000256" key="3">
    <source>
        <dbReference type="ARBA" id="ARBA00012438"/>
    </source>
</evidence>
<dbReference type="FunFam" id="3.30.565.10:FF:000006">
    <property type="entry name" value="Sensor histidine kinase WalK"/>
    <property type="match status" value="1"/>
</dbReference>
<reference evidence="13" key="1">
    <citation type="submission" date="2017-02" db="EMBL/GenBank/DDBJ databases">
        <authorList>
            <person name="Varghese N."/>
            <person name="Submissions S."/>
        </authorList>
    </citation>
    <scope>NUCLEOTIDE SEQUENCE [LARGE SCALE GENOMIC DNA]</scope>
    <source>
        <strain evidence="13">M1</strain>
    </source>
</reference>
<dbReference type="SUPFAM" id="SSF55874">
    <property type="entry name" value="ATPase domain of HSP90 chaperone/DNA topoisomerase II/histidine kinase"/>
    <property type="match status" value="1"/>
</dbReference>
<dbReference type="EMBL" id="FUZT01000007">
    <property type="protein sequence ID" value="SKC76988.1"/>
    <property type="molecule type" value="Genomic_DNA"/>
</dbReference>
<keyword evidence="4" id="KW-0597">Phosphoprotein</keyword>
<feature type="domain" description="Histidine kinase" evidence="10">
    <location>
        <begin position="149"/>
        <end position="364"/>
    </location>
</feature>
<keyword evidence="9" id="KW-1133">Transmembrane helix</keyword>